<dbReference type="GO" id="GO:0048038">
    <property type="term" value="F:quinone binding"/>
    <property type="evidence" value="ECO:0007669"/>
    <property type="project" value="InterPro"/>
</dbReference>
<dbReference type="EMBL" id="JARQZJ010000091">
    <property type="protein sequence ID" value="KAK9883847.1"/>
    <property type="molecule type" value="Genomic_DNA"/>
</dbReference>
<name>A0AAW1UV32_9CUCU</name>
<comment type="similarity">
    <text evidence="1 5">Belongs to the complex I 20 kDa subunit family.</text>
</comment>
<proteinExistence type="inferred from homology"/>
<accession>A0AAW1UV32</accession>
<gene>
    <name evidence="8" type="ORF">WA026_002045</name>
</gene>
<dbReference type="PROSITE" id="PS01150">
    <property type="entry name" value="COMPLEX1_20K"/>
    <property type="match status" value="1"/>
</dbReference>
<dbReference type="GO" id="GO:0045271">
    <property type="term" value="C:respiratory chain complex I"/>
    <property type="evidence" value="ECO:0007669"/>
    <property type="project" value="TreeGrafter"/>
</dbReference>
<dbReference type="GO" id="GO:0051539">
    <property type="term" value="F:4 iron, 4 sulfur cluster binding"/>
    <property type="evidence" value="ECO:0007669"/>
    <property type="project" value="UniProtKB-KW"/>
</dbReference>
<evidence type="ECO:0000256" key="6">
    <source>
        <dbReference type="SAM" id="MobiDB-lite"/>
    </source>
</evidence>
<dbReference type="AlphaFoldDB" id="A0AAW1UV32"/>
<keyword evidence="3 5" id="KW-0520">NAD</keyword>
<dbReference type="GO" id="GO:0015990">
    <property type="term" value="P:electron transport coupled proton transport"/>
    <property type="evidence" value="ECO:0007669"/>
    <property type="project" value="TreeGrafter"/>
</dbReference>
<dbReference type="FunFam" id="3.40.50.12280:FF:000001">
    <property type="entry name" value="NADH-quinone oxidoreductase subunit B 2"/>
    <property type="match status" value="1"/>
</dbReference>
<dbReference type="GO" id="GO:0009060">
    <property type="term" value="P:aerobic respiration"/>
    <property type="evidence" value="ECO:0007669"/>
    <property type="project" value="TreeGrafter"/>
</dbReference>
<feature type="compositionally biased region" description="Low complexity" evidence="6">
    <location>
        <begin position="33"/>
        <end position="44"/>
    </location>
</feature>
<dbReference type="GO" id="GO:0046872">
    <property type="term" value="F:metal ion binding"/>
    <property type="evidence" value="ECO:0007669"/>
    <property type="project" value="UniProtKB-KW"/>
</dbReference>
<evidence type="ECO:0000313" key="8">
    <source>
        <dbReference type="EMBL" id="KAK9883847.1"/>
    </source>
</evidence>
<comment type="subunit">
    <text evidence="2">Complex I is composed of 45 different subunits This is a component of the iron-sulfur (IP) fragment of the enzyme.</text>
</comment>
<dbReference type="GO" id="GO:0032981">
    <property type="term" value="P:mitochondrial respiratory chain complex I assembly"/>
    <property type="evidence" value="ECO:0007669"/>
    <property type="project" value="TreeGrafter"/>
</dbReference>
<dbReference type="GO" id="GO:0008137">
    <property type="term" value="F:NADH dehydrogenase (ubiquinone) activity"/>
    <property type="evidence" value="ECO:0007669"/>
    <property type="project" value="InterPro"/>
</dbReference>
<dbReference type="SUPFAM" id="SSF56770">
    <property type="entry name" value="HydA/Nqo6-like"/>
    <property type="match status" value="1"/>
</dbReference>
<dbReference type="PANTHER" id="PTHR11995">
    <property type="entry name" value="NADH DEHYDROGENASE"/>
    <property type="match status" value="1"/>
</dbReference>
<keyword evidence="5" id="KW-0411">Iron-sulfur</keyword>
<evidence type="ECO:0000256" key="5">
    <source>
        <dbReference type="RuleBase" id="RU004464"/>
    </source>
</evidence>
<comment type="caution">
    <text evidence="8">The sequence shown here is derived from an EMBL/GenBank/DDBJ whole genome shotgun (WGS) entry which is preliminary data.</text>
</comment>
<dbReference type="NCBIfam" id="NF005012">
    <property type="entry name" value="PRK06411.1"/>
    <property type="match status" value="1"/>
</dbReference>
<sequence length="217" mass="24532">MLRTALVSYSSQRGTNVLKNCQGAFGNILPRNQSTETQPQTQSSNAPDQYKKYSPFQVSKSNLAEYALARLDDLLNWGRKGSIWPMTFGLACCAVEMMHFAAPRYDMDRFGVVFRASPRQVDVIIVAGTLTNKMAPALRKIYDQMPEPRWVISMGSCANGGGYYHYSYSVVRGCDRIIPVDIYVPGCPPTAEALLYGVLQLQKKVKRYNTMQMWYRK</sequence>
<keyword evidence="5" id="KW-0408">Iron</keyword>
<keyword evidence="5" id="KW-0479">Metal-binding</keyword>
<dbReference type="PANTHER" id="PTHR11995:SF14">
    <property type="entry name" value="NADH DEHYDROGENASE [UBIQUINONE] IRON-SULFUR PROTEIN 7, MITOCHONDRIAL"/>
    <property type="match status" value="1"/>
</dbReference>
<dbReference type="InterPro" id="IPR006137">
    <property type="entry name" value="NADH_UbQ_OxRdtase-like_20kDa"/>
</dbReference>
<dbReference type="NCBIfam" id="TIGR01957">
    <property type="entry name" value="nuoB_fam"/>
    <property type="match status" value="1"/>
</dbReference>
<feature type="domain" description="NADH:ubiquinone oxidoreductase-like 20kDa subunit" evidence="7">
    <location>
        <begin position="92"/>
        <end position="201"/>
    </location>
</feature>
<evidence type="ECO:0000256" key="3">
    <source>
        <dbReference type="ARBA" id="ARBA00023027"/>
    </source>
</evidence>
<evidence type="ECO:0000256" key="4">
    <source>
        <dbReference type="ARBA" id="ARBA00071853"/>
    </source>
</evidence>
<evidence type="ECO:0000256" key="1">
    <source>
        <dbReference type="ARBA" id="ARBA00009173"/>
    </source>
</evidence>
<evidence type="ECO:0000313" key="9">
    <source>
        <dbReference type="Proteomes" id="UP001431783"/>
    </source>
</evidence>
<organism evidence="8 9">
    <name type="scientific">Henosepilachna vigintioctopunctata</name>
    <dbReference type="NCBI Taxonomy" id="420089"/>
    <lineage>
        <taxon>Eukaryota</taxon>
        <taxon>Metazoa</taxon>
        <taxon>Ecdysozoa</taxon>
        <taxon>Arthropoda</taxon>
        <taxon>Hexapoda</taxon>
        <taxon>Insecta</taxon>
        <taxon>Pterygota</taxon>
        <taxon>Neoptera</taxon>
        <taxon>Endopterygota</taxon>
        <taxon>Coleoptera</taxon>
        <taxon>Polyphaga</taxon>
        <taxon>Cucujiformia</taxon>
        <taxon>Coccinelloidea</taxon>
        <taxon>Coccinellidae</taxon>
        <taxon>Epilachninae</taxon>
        <taxon>Epilachnini</taxon>
        <taxon>Henosepilachna</taxon>
    </lineage>
</organism>
<evidence type="ECO:0000256" key="2">
    <source>
        <dbReference type="ARBA" id="ARBA00011163"/>
    </source>
</evidence>
<dbReference type="InterPro" id="IPR006138">
    <property type="entry name" value="NADH_UQ_OxRdtase_20Kd_su"/>
</dbReference>
<keyword evidence="9" id="KW-1185">Reference proteome</keyword>
<dbReference type="GO" id="GO:0005739">
    <property type="term" value="C:mitochondrion"/>
    <property type="evidence" value="ECO:0007669"/>
    <property type="project" value="GOC"/>
</dbReference>
<dbReference type="Gene3D" id="3.40.50.12280">
    <property type="match status" value="1"/>
</dbReference>
<dbReference type="Pfam" id="PF01058">
    <property type="entry name" value="Oxidored_q6"/>
    <property type="match status" value="1"/>
</dbReference>
<reference evidence="8 9" key="1">
    <citation type="submission" date="2023-03" db="EMBL/GenBank/DDBJ databases">
        <title>Genome insight into feeding habits of ladybird beetles.</title>
        <authorList>
            <person name="Li H.-S."/>
            <person name="Huang Y.-H."/>
            <person name="Pang H."/>
        </authorList>
    </citation>
    <scope>NUCLEOTIDE SEQUENCE [LARGE SCALE GENOMIC DNA]</scope>
    <source>
        <strain evidence="8">SYSU_2023b</strain>
        <tissue evidence="8">Whole body</tissue>
    </source>
</reference>
<evidence type="ECO:0000259" key="7">
    <source>
        <dbReference type="Pfam" id="PF01058"/>
    </source>
</evidence>
<keyword evidence="5" id="KW-0004">4Fe-4S</keyword>
<feature type="region of interest" description="Disordered" evidence="6">
    <location>
        <begin position="29"/>
        <end position="52"/>
    </location>
</feature>
<protein>
    <recommendedName>
        <fullName evidence="4">Probable NADH dehydrogenase [ubiquinone] iron-sulfur protein 7, mitochondrial</fullName>
    </recommendedName>
</protein>
<dbReference type="HAMAP" id="MF_01356">
    <property type="entry name" value="NDH1_NuoB"/>
    <property type="match status" value="1"/>
</dbReference>
<dbReference type="Proteomes" id="UP001431783">
    <property type="component" value="Unassembled WGS sequence"/>
</dbReference>